<dbReference type="Gramene" id="GBG69049">
    <property type="protein sequence ID" value="GBG69049"/>
    <property type="gene ID" value="CBR_g3747"/>
</dbReference>
<comment type="caution">
    <text evidence="1">The sequence shown here is derived from an EMBL/GenBank/DDBJ whole genome shotgun (WGS) entry which is preliminary data.</text>
</comment>
<evidence type="ECO:0000313" key="1">
    <source>
        <dbReference type="EMBL" id="GBG69049.1"/>
    </source>
</evidence>
<dbReference type="Proteomes" id="UP000265515">
    <property type="component" value="Unassembled WGS sequence"/>
</dbReference>
<dbReference type="AlphaFoldDB" id="A0A388KG88"/>
<gene>
    <name evidence="1" type="ORF">CBR_g3747</name>
</gene>
<keyword evidence="2" id="KW-1185">Reference proteome</keyword>
<dbReference type="EMBL" id="BFEA01000109">
    <property type="protein sequence ID" value="GBG69049.1"/>
    <property type="molecule type" value="Genomic_DNA"/>
</dbReference>
<evidence type="ECO:0000313" key="2">
    <source>
        <dbReference type="Proteomes" id="UP000265515"/>
    </source>
</evidence>
<proteinExistence type="predicted"/>
<reference evidence="1 2" key="1">
    <citation type="journal article" date="2018" name="Cell">
        <title>The Chara Genome: Secondary Complexity and Implications for Plant Terrestrialization.</title>
        <authorList>
            <person name="Nishiyama T."/>
            <person name="Sakayama H."/>
            <person name="Vries J.D."/>
            <person name="Buschmann H."/>
            <person name="Saint-Marcoux D."/>
            <person name="Ullrich K.K."/>
            <person name="Haas F.B."/>
            <person name="Vanderstraeten L."/>
            <person name="Becker D."/>
            <person name="Lang D."/>
            <person name="Vosolsobe S."/>
            <person name="Rombauts S."/>
            <person name="Wilhelmsson P.K.I."/>
            <person name="Janitza P."/>
            <person name="Kern R."/>
            <person name="Heyl A."/>
            <person name="Rumpler F."/>
            <person name="Villalobos L.I.A.C."/>
            <person name="Clay J.M."/>
            <person name="Skokan R."/>
            <person name="Toyoda A."/>
            <person name="Suzuki Y."/>
            <person name="Kagoshima H."/>
            <person name="Schijlen E."/>
            <person name="Tajeshwar N."/>
            <person name="Catarino B."/>
            <person name="Hetherington A.J."/>
            <person name="Saltykova A."/>
            <person name="Bonnot C."/>
            <person name="Breuninger H."/>
            <person name="Symeonidi A."/>
            <person name="Radhakrishnan G.V."/>
            <person name="Van Nieuwerburgh F."/>
            <person name="Deforce D."/>
            <person name="Chang C."/>
            <person name="Karol K.G."/>
            <person name="Hedrich R."/>
            <person name="Ulvskov P."/>
            <person name="Glockner G."/>
            <person name="Delwiche C.F."/>
            <person name="Petrasek J."/>
            <person name="Van de Peer Y."/>
            <person name="Friml J."/>
            <person name="Beilby M."/>
            <person name="Dolan L."/>
            <person name="Kohara Y."/>
            <person name="Sugano S."/>
            <person name="Fujiyama A."/>
            <person name="Delaux P.-M."/>
            <person name="Quint M."/>
            <person name="TheiBen G."/>
            <person name="Hagemann M."/>
            <person name="Harholt J."/>
            <person name="Dunand C."/>
            <person name="Zachgo S."/>
            <person name="Langdale J."/>
            <person name="Maumus F."/>
            <person name="Straeten D.V.D."/>
            <person name="Gould S.B."/>
            <person name="Rensing S.A."/>
        </authorList>
    </citation>
    <scope>NUCLEOTIDE SEQUENCE [LARGE SCALE GENOMIC DNA]</scope>
    <source>
        <strain evidence="1 2">S276</strain>
    </source>
</reference>
<protein>
    <submittedName>
        <fullName evidence="1">Uncharacterized protein</fullName>
    </submittedName>
</protein>
<name>A0A388KG88_CHABU</name>
<organism evidence="1 2">
    <name type="scientific">Chara braunii</name>
    <name type="common">Braun's stonewort</name>
    <dbReference type="NCBI Taxonomy" id="69332"/>
    <lineage>
        <taxon>Eukaryota</taxon>
        <taxon>Viridiplantae</taxon>
        <taxon>Streptophyta</taxon>
        <taxon>Charophyceae</taxon>
        <taxon>Charales</taxon>
        <taxon>Characeae</taxon>
        <taxon>Chara</taxon>
    </lineage>
</organism>
<accession>A0A388KG88</accession>
<sequence>MYQLLIKSDVIAVERLAHSCDRQRGLPALTIDDEEYKVLGPHHREVQVLFTVFRPTYEVGVCWWLHL</sequence>